<accession>A0ABN9LMY0</accession>
<sequence>MPPVTNDLGTVDVFVNLVSKEIMELEKREKKHFHNLTKAEMISLRELESDHERIIKPSDKGGNVVVLDVIQYKQMCYSLLNMDTGYEKLGSNPTTLYHRELKDLVMGAFEKKVIDINERDYLIPSHPVVATFYCLPKVHKGINPLKGRPIVSGIDSLTQKLGLYIDRILRPFVISLSSYIRDTTDLLLKLDQITLDEDMRLCSIDVEALYSSIPHNKGVMAVDYYLSTRGRQYYEHNRFVIQALEFCLTRNYFLFDGKYFHQLRGTAMGSPCAPSYANLLLGWWEENVVFGDTTESNIILWLRYIDDVFVIWKGDEKSFQTFVTGLNSNDLGLQFTFESNACRLPFLDVVIEKGEDGQLYTSTYRKPTASNSLLRWESNHPFPLRRGIPKGQYLRIRRNCSNPLTFKKQADKLITRFHERGYPDNVLREAYTSASARDRKDLLTPGEKREDSNPIRFITKYTNGAKDLRTILQRHWSILQMDMDLRDMVTISPQITFGRGRSIKDRVVHSHFTPPLFTSTKFYLDRWASERML</sequence>
<comment type="caution">
    <text evidence="2">The sequence shown here is derived from an EMBL/GenBank/DDBJ whole genome shotgun (WGS) entry which is preliminary data.</text>
</comment>
<evidence type="ECO:0000313" key="3">
    <source>
        <dbReference type="Proteomes" id="UP001176940"/>
    </source>
</evidence>
<feature type="domain" description="Helix-turn-helix" evidence="1">
    <location>
        <begin position="373"/>
        <end position="428"/>
    </location>
</feature>
<gene>
    <name evidence="2" type="ORF">RIMI_LOCUS10258071</name>
</gene>
<dbReference type="Pfam" id="PF26215">
    <property type="entry name" value="HTH_animal"/>
    <property type="match status" value="1"/>
</dbReference>
<protein>
    <recommendedName>
        <fullName evidence="1">Helix-turn-helix domain-containing protein</fullName>
    </recommendedName>
</protein>
<dbReference type="PANTHER" id="PTHR21301:SF13">
    <property type="match status" value="1"/>
</dbReference>
<evidence type="ECO:0000259" key="1">
    <source>
        <dbReference type="Pfam" id="PF26215"/>
    </source>
</evidence>
<proteinExistence type="predicted"/>
<dbReference type="InterPro" id="IPR058912">
    <property type="entry name" value="HTH_animal"/>
</dbReference>
<organism evidence="2 3">
    <name type="scientific">Ranitomeya imitator</name>
    <name type="common">mimic poison frog</name>
    <dbReference type="NCBI Taxonomy" id="111125"/>
    <lineage>
        <taxon>Eukaryota</taxon>
        <taxon>Metazoa</taxon>
        <taxon>Chordata</taxon>
        <taxon>Craniata</taxon>
        <taxon>Vertebrata</taxon>
        <taxon>Euteleostomi</taxon>
        <taxon>Amphibia</taxon>
        <taxon>Batrachia</taxon>
        <taxon>Anura</taxon>
        <taxon>Neobatrachia</taxon>
        <taxon>Hyloidea</taxon>
        <taxon>Dendrobatidae</taxon>
        <taxon>Dendrobatinae</taxon>
        <taxon>Ranitomeya</taxon>
    </lineage>
</organism>
<keyword evidence="3" id="KW-1185">Reference proteome</keyword>
<name>A0ABN9LMY0_9NEOB</name>
<dbReference type="Proteomes" id="UP001176940">
    <property type="component" value="Unassembled WGS sequence"/>
</dbReference>
<evidence type="ECO:0000313" key="2">
    <source>
        <dbReference type="EMBL" id="CAJ0944101.1"/>
    </source>
</evidence>
<dbReference type="PANTHER" id="PTHR21301">
    <property type="entry name" value="REVERSE TRANSCRIPTASE"/>
    <property type="match status" value="1"/>
</dbReference>
<reference evidence="2" key="1">
    <citation type="submission" date="2023-07" db="EMBL/GenBank/DDBJ databases">
        <authorList>
            <person name="Stuckert A."/>
        </authorList>
    </citation>
    <scope>NUCLEOTIDE SEQUENCE</scope>
</reference>
<dbReference type="EMBL" id="CAUEEQ010022066">
    <property type="protein sequence ID" value="CAJ0944101.1"/>
    <property type="molecule type" value="Genomic_DNA"/>
</dbReference>